<dbReference type="GO" id="GO:0005840">
    <property type="term" value="C:ribosome"/>
    <property type="evidence" value="ECO:0007669"/>
    <property type="project" value="UniProtKB-KW"/>
</dbReference>
<reference evidence="3" key="1">
    <citation type="submission" date="2020-10" db="EMBL/GenBank/DDBJ databases">
        <authorList>
            <person name="Gilroy R."/>
        </authorList>
    </citation>
    <scope>NUCLEOTIDE SEQUENCE</scope>
    <source>
        <strain evidence="3">18911</strain>
    </source>
</reference>
<keyword evidence="1 3" id="KW-0489">Methyltransferase</keyword>
<dbReference type="InterPro" id="IPR050078">
    <property type="entry name" value="Ribosomal_L11_MeTrfase_PrmA"/>
</dbReference>
<protein>
    <submittedName>
        <fullName evidence="3">50S ribosomal protein L11 methyltransferase</fullName>
    </submittedName>
</protein>
<proteinExistence type="predicted"/>
<organism evidence="3 4">
    <name type="scientific">Candidatus Stercoripulliclostridium merdigallinarum</name>
    <dbReference type="NCBI Taxonomy" id="2840951"/>
    <lineage>
        <taxon>Bacteria</taxon>
        <taxon>Bacillati</taxon>
        <taxon>Bacillota</taxon>
        <taxon>Clostridia</taxon>
        <taxon>Eubacteriales</taxon>
        <taxon>Candidatus Stercoripulliclostridium</taxon>
    </lineage>
</organism>
<dbReference type="AlphaFoldDB" id="A0A9D1SHJ1"/>
<dbReference type="PANTHER" id="PTHR43648">
    <property type="entry name" value="ELECTRON TRANSFER FLAVOPROTEIN BETA SUBUNIT LYSINE METHYLTRANSFERASE"/>
    <property type="match status" value="1"/>
</dbReference>
<sequence length="173" mass="19517">MYFTVTLKTDRDSQELAADAMWAAGASGVEINDIHDVEEVLRDPMNWDYVDDRVFKEEDCVVKGVFNDGDDLENRVRGALGAYPFLVYKELKVSSDEEEDWENSWKKFYTVRTEGDTELVPIWLKDSTEVTPGKFRVIINPSTAFGTGTHESTRLALRLMAGEVAGKKVLDIG</sequence>
<dbReference type="InterPro" id="IPR029063">
    <property type="entry name" value="SAM-dependent_MTases_sf"/>
</dbReference>
<dbReference type="GO" id="GO:0008276">
    <property type="term" value="F:protein methyltransferase activity"/>
    <property type="evidence" value="ECO:0007669"/>
    <property type="project" value="TreeGrafter"/>
</dbReference>
<evidence type="ECO:0000313" key="3">
    <source>
        <dbReference type="EMBL" id="HIU60396.1"/>
    </source>
</evidence>
<gene>
    <name evidence="3" type="ORF">IAB05_03270</name>
</gene>
<dbReference type="Pfam" id="PF06325">
    <property type="entry name" value="PrmA"/>
    <property type="match status" value="1"/>
</dbReference>
<dbReference type="GO" id="GO:0032259">
    <property type="term" value="P:methylation"/>
    <property type="evidence" value="ECO:0007669"/>
    <property type="project" value="UniProtKB-KW"/>
</dbReference>
<evidence type="ECO:0000256" key="2">
    <source>
        <dbReference type="ARBA" id="ARBA00022679"/>
    </source>
</evidence>
<keyword evidence="2" id="KW-0808">Transferase</keyword>
<name>A0A9D1SHJ1_9FIRM</name>
<keyword evidence="3" id="KW-0689">Ribosomal protein</keyword>
<dbReference type="Gene3D" id="3.40.50.150">
    <property type="entry name" value="Vaccinia Virus protein VP39"/>
    <property type="match status" value="1"/>
</dbReference>
<keyword evidence="3" id="KW-0687">Ribonucleoprotein</keyword>
<evidence type="ECO:0000256" key="1">
    <source>
        <dbReference type="ARBA" id="ARBA00022603"/>
    </source>
</evidence>
<evidence type="ECO:0000313" key="4">
    <source>
        <dbReference type="Proteomes" id="UP000824094"/>
    </source>
</evidence>
<dbReference type="SUPFAM" id="SSF53335">
    <property type="entry name" value="S-adenosyl-L-methionine-dependent methyltransferases"/>
    <property type="match status" value="1"/>
</dbReference>
<dbReference type="Proteomes" id="UP000824094">
    <property type="component" value="Unassembled WGS sequence"/>
</dbReference>
<comment type="caution">
    <text evidence="3">The sequence shown here is derived from an EMBL/GenBank/DDBJ whole genome shotgun (WGS) entry which is preliminary data.</text>
</comment>
<dbReference type="EMBL" id="DVNF01000094">
    <property type="protein sequence ID" value="HIU60396.1"/>
    <property type="molecule type" value="Genomic_DNA"/>
</dbReference>
<feature type="non-terminal residue" evidence="3">
    <location>
        <position position="173"/>
    </location>
</feature>
<accession>A0A9D1SHJ1</accession>
<dbReference type="PANTHER" id="PTHR43648:SF1">
    <property type="entry name" value="ELECTRON TRANSFER FLAVOPROTEIN BETA SUBUNIT LYSINE METHYLTRANSFERASE"/>
    <property type="match status" value="1"/>
</dbReference>
<reference evidence="3" key="2">
    <citation type="journal article" date="2021" name="PeerJ">
        <title>Extensive microbial diversity within the chicken gut microbiome revealed by metagenomics and culture.</title>
        <authorList>
            <person name="Gilroy R."/>
            <person name="Ravi A."/>
            <person name="Getino M."/>
            <person name="Pursley I."/>
            <person name="Horton D.L."/>
            <person name="Alikhan N.F."/>
            <person name="Baker D."/>
            <person name="Gharbi K."/>
            <person name="Hall N."/>
            <person name="Watson M."/>
            <person name="Adriaenssens E.M."/>
            <person name="Foster-Nyarko E."/>
            <person name="Jarju S."/>
            <person name="Secka A."/>
            <person name="Antonio M."/>
            <person name="Oren A."/>
            <person name="Chaudhuri R.R."/>
            <person name="La Ragione R."/>
            <person name="Hildebrand F."/>
            <person name="Pallen M.J."/>
        </authorList>
    </citation>
    <scope>NUCLEOTIDE SEQUENCE</scope>
    <source>
        <strain evidence="3">18911</strain>
    </source>
</reference>